<dbReference type="RefSeq" id="WP_146307025.1">
    <property type="nucleotide sequence ID" value="NZ_VOHS01000028.1"/>
</dbReference>
<evidence type="ECO:0000313" key="3">
    <source>
        <dbReference type="Proteomes" id="UP000318815"/>
    </source>
</evidence>
<keyword evidence="1" id="KW-1133">Transmembrane helix</keyword>
<dbReference type="Proteomes" id="UP000318815">
    <property type="component" value="Unassembled WGS sequence"/>
</dbReference>
<dbReference type="EMBL" id="VOHS01000028">
    <property type="protein sequence ID" value="TWV97438.1"/>
    <property type="molecule type" value="Genomic_DNA"/>
</dbReference>
<evidence type="ECO:0000256" key="1">
    <source>
        <dbReference type="SAM" id="Phobius"/>
    </source>
</evidence>
<accession>A0A5C6LPS2</accession>
<reference evidence="2 3" key="1">
    <citation type="submission" date="2019-08" db="EMBL/GenBank/DDBJ databases">
        <title>Whole genome sequencing of chitin degrading bacteria Chitinophaga pinensis YS16.</title>
        <authorList>
            <person name="Singh R.P."/>
            <person name="Manchanda G."/>
            <person name="Maurya I.K."/>
            <person name="Joshi N.K."/>
            <person name="Srivastava A.K."/>
        </authorList>
    </citation>
    <scope>NUCLEOTIDE SEQUENCE [LARGE SCALE GENOMIC DNA]</scope>
    <source>
        <strain evidence="2 3">YS-16</strain>
    </source>
</reference>
<feature type="transmembrane region" description="Helical" evidence="1">
    <location>
        <begin position="21"/>
        <end position="46"/>
    </location>
</feature>
<comment type="caution">
    <text evidence="2">The sequence shown here is derived from an EMBL/GenBank/DDBJ whole genome shotgun (WGS) entry which is preliminary data.</text>
</comment>
<evidence type="ECO:0000313" key="2">
    <source>
        <dbReference type="EMBL" id="TWV97438.1"/>
    </source>
</evidence>
<keyword evidence="1" id="KW-0472">Membrane</keyword>
<sequence>MLIGARHIDFLRNNKIRLLEASNITAAFIGILLVVILIAELIWHYYYDPADGHVFFSYRFRAYLPA</sequence>
<gene>
    <name evidence="2" type="ORF">FEF09_21540</name>
</gene>
<dbReference type="AlphaFoldDB" id="A0A5C6LPS2"/>
<name>A0A5C6LPS2_9BACT</name>
<protein>
    <submittedName>
        <fullName evidence="2">Uncharacterized protein</fullName>
    </submittedName>
</protein>
<keyword evidence="3" id="KW-1185">Reference proteome</keyword>
<keyword evidence="1" id="KW-0812">Transmembrane</keyword>
<proteinExistence type="predicted"/>
<organism evidence="2 3">
    <name type="scientific">Chitinophaga pinensis</name>
    <dbReference type="NCBI Taxonomy" id="79329"/>
    <lineage>
        <taxon>Bacteria</taxon>
        <taxon>Pseudomonadati</taxon>
        <taxon>Bacteroidota</taxon>
        <taxon>Chitinophagia</taxon>
        <taxon>Chitinophagales</taxon>
        <taxon>Chitinophagaceae</taxon>
        <taxon>Chitinophaga</taxon>
    </lineage>
</organism>